<keyword evidence="2" id="KW-0238">DNA-binding</keyword>
<dbReference type="PRINTS" id="PR00035">
    <property type="entry name" value="HTHGNTR"/>
</dbReference>
<dbReference type="GO" id="GO:0003677">
    <property type="term" value="F:DNA binding"/>
    <property type="evidence" value="ECO:0007669"/>
    <property type="project" value="UniProtKB-KW"/>
</dbReference>
<dbReference type="KEGG" id="atl:Athai_57440"/>
<dbReference type="PANTHER" id="PTHR44846">
    <property type="entry name" value="MANNOSYL-D-GLYCERATE TRANSPORT/METABOLISM SYSTEM REPRESSOR MNGR-RELATED"/>
    <property type="match status" value="1"/>
</dbReference>
<proteinExistence type="predicted"/>
<dbReference type="Pfam" id="PF00392">
    <property type="entry name" value="GntR"/>
    <property type="match status" value="1"/>
</dbReference>
<accession>A0A7R7I056</accession>
<dbReference type="InterPro" id="IPR036388">
    <property type="entry name" value="WH-like_DNA-bd_sf"/>
</dbReference>
<dbReference type="Gene3D" id="1.10.10.10">
    <property type="entry name" value="Winged helix-like DNA-binding domain superfamily/Winged helix DNA-binding domain"/>
    <property type="match status" value="1"/>
</dbReference>
<name>A0A7R7I056_9ACTN</name>
<dbReference type="SMART" id="SM00345">
    <property type="entry name" value="HTH_GNTR"/>
    <property type="match status" value="1"/>
</dbReference>
<keyword evidence="3" id="KW-0804">Transcription</keyword>
<evidence type="ECO:0000256" key="2">
    <source>
        <dbReference type="ARBA" id="ARBA00023125"/>
    </source>
</evidence>
<evidence type="ECO:0000259" key="4">
    <source>
        <dbReference type="PROSITE" id="PS50949"/>
    </source>
</evidence>
<dbReference type="InterPro" id="IPR050679">
    <property type="entry name" value="Bact_HTH_transcr_reg"/>
</dbReference>
<dbReference type="GO" id="GO:0003700">
    <property type="term" value="F:DNA-binding transcription factor activity"/>
    <property type="evidence" value="ECO:0007669"/>
    <property type="project" value="InterPro"/>
</dbReference>
<evidence type="ECO:0000256" key="1">
    <source>
        <dbReference type="ARBA" id="ARBA00023015"/>
    </source>
</evidence>
<dbReference type="AlphaFoldDB" id="A0A7R7I056"/>
<reference evidence="5 6" key="1">
    <citation type="submission" date="2020-08" db="EMBL/GenBank/DDBJ databases">
        <title>Whole genome shotgun sequence of Actinocatenispora thailandica NBRC 105041.</title>
        <authorList>
            <person name="Komaki H."/>
            <person name="Tamura T."/>
        </authorList>
    </citation>
    <scope>NUCLEOTIDE SEQUENCE [LARGE SCALE GENOMIC DNA]</scope>
    <source>
        <strain evidence="5 6">NBRC 105041</strain>
    </source>
</reference>
<gene>
    <name evidence="5" type="ORF">Athai_57440</name>
</gene>
<dbReference type="RefSeq" id="WP_203964307.1">
    <property type="nucleotide sequence ID" value="NZ_AP023355.1"/>
</dbReference>
<evidence type="ECO:0000313" key="5">
    <source>
        <dbReference type="EMBL" id="BCJ38241.1"/>
    </source>
</evidence>
<dbReference type="InterPro" id="IPR036390">
    <property type="entry name" value="WH_DNA-bd_sf"/>
</dbReference>
<dbReference type="PROSITE" id="PS50949">
    <property type="entry name" value="HTH_GNTR"/>
    <property type="match status" value="1"/>
</dbReference>
<feature type="domain" description="HTH gntR-type" evidence="4">
    <location>
        <begin position="13"/>
        <end position="81"/>
    </location>
</feature>
<organism evidence="5 6">
    <name type="scientific">Actinocatenispora thailandica</name>
    <dbReference type="NCBI Taxonomy" id="227318"/>
    <lineage>
        <taxon>Bacteria</taxon>
        <taxon>Bacillati</taxon>
        <taxon>Actinomycetota</taxon>
        <taxon>Actinomycetes</taxon>
        <taxon>Micromonosporales</taxon>
        <taxon>Micromonosporaceae</taxon>
        <taxon>Actinocatenispora</taxon>
    </lineage>
</organism>
<dbReference type="CDD" id="cd07377">
    <property type="entry name" value="WHTH_GntR"/>
    <property type="match status" value="1"/>
</dbReference>
<keyword evidence="1" id="KW-0805">Transcription regulation</keyword>
<dbReference type="PANTHER" id="PTHR44846:SF1">
    <property type="entry name" value="MANNOSYL-D-GLYCERATE TRANSPORT_METABOLISM SYSTEM REPRESSOR MNGR-RELATED"/>
    <property type="match status" value="1"/>
</dbReference>
<dbReference type="SUPFAM" id="SSF46785">
    <property type="entry name" value="Winged helix' DNA-binding domain"/>
    <property type="match status" value="1"/>
</dbReference>
<protein>
    <recommendedName>
        <fullName evidence="4">HTH gntR-type domain-containing protein</fullName>
    </recommendedName>
</protein>
<dbReference type="InterPro" id="IPR000524">
    <property type="entry name" value="Tscrpt_reg_HTH_GntR"/>
</dbReference>
<dbReference type="EMBL" id="AP023355">
    <property type="protein sequence ID" value="BCJ38241.1"/>
    <property type="molecule type" value="Genomic_DNA"/>
</dbReference>
<sequence>MVDWTKVKPGAYTPVYVQVAQLIRDAISAGEYGPGDRLPSETVIQQETGVSRLTTRKSYRMLADEGLIVTVHGRGSFVLPVDET</sequence>
<evidence type="ECO:0000313" key="6">
    <source>
        <dbReference type="Proteomes" id="UP000611640"/>
    </source>
</evidence>
<dbReference type="GO" id="GO:0045892">
    <property type="term" value="P:negative regulation of DNA-templated transcription"/>
    <property type="evidence" value="ECO:0007669"/>
    <property type="project" value="TreeGrafter"/>
</dbReference>
<dbReference type="Proteomes" id="UP000611640">
    <property type="component" value="Chromosome"/>
</dbReference>
<evidence type="ECO:0000256" key="3">
    <source>
        <dbReference type="ARBA" id="ARBA00023163"/>
    </source>
</evidence>
<keyword evidence="6" id="KW-1185">Reference proteome</keyword>